<dbReference type="GO" id="GO:0046872">
    <property type="term" value="F:metal ion binding"/>
    <property type="evidence" value="ECO:0007669"/>
    <property type="project" value="UniProtKB-KW"/>
</dbReference>
<evidence type="ECO:0000256" key="1">
    <source>
        <dbReference type="ARBA" id="ARBA00001946"/>
    </source>
</evidence>
<dbReference type="EMBL" id="JAWXYG010000002">
    <property type="protein sequence ID" value="KAK4279378.1"/>
    <property type="molecule type" value="Genomic_DNA"/>
</dbReference>
<accession>A0AAE1TBS8</accession>
<dbReference type="PANTHER" id="PTHR20889:SF19">
    <property type="entry name" value="THIAMINE PHOSPHATE PHOSPHATASE-LIKE PROTEIN"/>
    <property type="match status" value="1"/>
</dbReference>
<feature type="active site" description="Proton donor" evidence="5">
    <location>
        <position position="12"/>
    </location>
</feature>
<evidence type="ECO:0000313" key="8">
    <source>
        <dbReference type="EMBL" id="KAK4279378.1"/>
    </source>
</evidence>
<feature type="binding site" evidence="7">
    <location>
        <position position="178"/>
    </location>
    <ligand>
        <name>Mg(2+)</name>
        <dbReference type="ChEBI" id="CHEBI:18420"/>
    </ligand>
</feature>
<feature type="active site" description="Nucleophile" evidence="5">
    <location>
        <position position="10"/>
    </location>
</feature>
<keyword evidence="4 7" id="KW-0460">Magnesium</keyword>
<gene>
    <name evidence="8" type="ORF">QN277_011168</name>
</gene>
<dbReference type="SUPFAM" id="SSF56784">
    <property type="entry name" value="HAD-like"/>
    <property type="match status" value="1"/>
</dbReference>
<keyword evidence="2 7" id="KW-0479">Metal-binding</keyword>
<dbReference type="NCBIfam" id="TIGR01488">
    <property type="entry name" value="HAD-SF-IB"/>
    <property type="match status" value="1"/>
</dbReference>
<name>A0AAE1TBS8_9FABA</name>
<reference evidence="8" key="1">
    <citation type="submission" date="2023-10" db="EMBL/GenBank/DDBJ databases">
        <title>Chromosome-level genome of the transformable northern wattle, Acacia crassicarpa.</title>
        <authorList>
            <person name="Massaro I."/>
            <person name="Sinha N.R."/>
            <person name="Poethig S."/>
            <person name="Leichty A.R."/>
        </authorList>
    </citation>
    <scope>NUCLEOTIDE SEQUENCE</scope>
    <source>
        <strain evidence="8">Acra3RX</strain>
        <tissue evidence="8">Leaf</tissue>
    </source>
</reference>
<proteinExistence type="predicted"/>
<feature type="binding site" evidence="6">
    <location>
        <position position="21"/>
    </location>
    <ligand>
        <name>substrate</name>
    </ligand>
</feature>
<dbReference type="NCBIfam" id="TIGR01489">
    <property type="entry name" value="DKMTPPase-SF"/>
    <property type="match status" value="1"/>
</dbReference>
<dbReference type="PIRSF" id="PIRSF031051">
    <property type="entry name" value="PyrdxlP_Pase_PHOSPHO2"/>
    <property type="match status" value="1"/>
</dbReference>
<keyword evidence="9" id="KW-1185">Reference proteome</keyword>
<evidence type="ECO:0000256" key="2">
    <source>
        <dbReference type="ARBA" id="ARBA00022723"/>
    </source>
</evidence>
<comment type="cofactor">
    <cofactor evidence="1 7">
        <name>Mg(2+)</name>
        <dbReference type="ChEBI" id="CHEBI:18420"/>
    </cofactor>
</comment>
<dbReference type="AlphaFoldDB" id="A0AAE1TBS8"/>
<evidence type="ECO:0000256" key="5">
    <source>
        <dbReference type="PIRSR" id="PIRSR031051-1"/>
    </source>
</evidence>
<dbReference type="InterPro" id="IPR016965">
    <property type="entry name" value="Pase_PHOSPHO-typ"/>
</dbReference>
<dbReference type="GO" id="GO:0016791">
    <property type="term" value="F:phosphatase activity"/>
    <property type="evidence" value="ECO:0007669"/>
    <property type="project" value="InterPro"/>
</dbReference>
<dbReference type="Pfam" id="PF06888">
    <property type="entry name" value="Put_Phosphatase"/>
    <property type="match status" value="1"/>
</dbReference>
<protein>
    <submittedName>
        <fullName evidence="8">Uncharacterized protein</fullName>
    </submittedName>
</protein>
<evidence type="ECO:0000256" key="4">
    <source>
        <dbReference type="ARBA" id="ARBA00022842"/>
    </source>
</evidence>
<dbReference type="Proteomes" id="UP001293593">
    <property type="component" value="Unassembled WGS sequence"/>
</dbReference>
<dbReference type="PANTHER" id="PTHR20889">
    <property type="entry name" value="PHOSPHATASE, ORPHAN 1, 2"/>
    <property type="match status" value="1"/>
</dbReference>
<comment type="caution">
    <text evidence="8">The sequence shown here is derived from an EMBL/GenBank/DDBJ whole genome shotgun (WGS) entry which is preliminary data.</text>
</comment>
<sequence length="275" mass="30709">MDGNIVVVFDFDRTIIDDDSDRWVVTEMGLTQIFNQLRSTLPWIPLMDMMMKELHSQGISTKDIAECLKKLSLHPSIIAAIKSAHSLGCDLRIISDANKFFIETILEHHGILGCFSQVNTNPTYVDEEGRLHITPFHNSSMATHNCHLCPSNMCKGLVIDKIRGCLAEKKSRVIYIGDGSGDYCPTLRLEGGDFVMPRKKYPLWNRILSNREQMKAQVHEWSSGGELEGVLLNLIKKLAVADDAVSDSCSHVPASAQLLSQDAFSEILDVPLQQL</sequence>
<dbReference type="InterPro" id="IPR036412">
    <property type="entry name" value="HAD-like_sf"/>
</dbReference>
<evidence type="ECO:0000256" key="3">
    <source>
        <dbReference type="ARBA" id="ARBA00022801"/>
    </source>
</evidence>
<dbReference type="InterPro" id="IPR006384">
    <property type="entry name" value="HAD_hydro_PyrdxlP_Pase-like"/>
</dbReference>
<evidence type="ECO:0000256" key="7">
    <source>
        <dbReference type="PIRSR" id="PIRSR031051-3"/>
    </source>
</evidence>
<evidence type="ECO:0000256" key="6">
    <source>
        <dbReference type="PIRSR" id="PIRSR031051-2"/>
    </source>
</evidence>
<keyword evidence="3" id="KW-0378">Hydrolase</keyword>
<dbReference type="InterPro" id="IPR023214">
    <property type="entry name" value="HAD_sf"/>
</dbReference>
<evidence type="ECO:0000313" key="9">
    <source>
        <dbReference type="Proteomes" id="UP001293593"/>
    </source>
</evidence>
<dbReference type="Gene3D" id="3.40.50.1000">
    <property type="entry name" value="HAD superfamily/HAD-like"/>
    <property type="match status" value="1"/>
</dbReference>
<feature type="binding site" evidence="6">
    <location>
        <position position="96"/>
    </location>
    <ligand>
        <name>substrate</name>
    </ligand>
</feature>
<feature type="binding site" evidence="7">
    <location>
        <position position="12"/>
    </location>
    <ligand>
        <name>Mg(2+)</name>
        <dbReference type="ChEBI" id="CHEBI:18420"/>
    </ligand>
</feature>
<organism evidence="8 9">
    <name type="scientific">Acacia crassicarpa</name>
    <name type="common">northern wattle</name>
    <dbReference type="NCBI Taxonomy" id="499986"/>
    <lineage>
        <taxon>Eukaryota</taxon>
        <taxon>Viridiplantae</taxon>
        <taxon>Streptophyta</taxon>
        <taxon>Embryophyta</taxon>
        <taxon>Tracheophyta</taxon>
        <taxon>Spermatophyta</taxon>
        <taxon>Magnoliopsida</taxon>
        <taxon>eudicotyledons</taxon>
        <taxon>Gunneridae</taxon>
        <taxon>Pentapetalae</taxon>
        <taxon>rosids</taxon>
        <taxon>fabids</taxon>
        <taxon>Fabales</taxon>
        <taxon>Fabaceae</taxon>
        <taxon>Caesalpinioideae</taxon>
        <taxon>mimosoid clade</taxon>
        <taxon>Acacieae</taxon>
        <taxon>Acacia</taxon>
    </lineage>
</organism>
<feature type="binding site" evidence="7">
    <location>
        <position position="10"/>
    </location>
    <ligand>
        <name>Mg(2+)</name>
        <dbReference type="ChEBI" id="CHEBI:18420"/>
    </ligand>
</feature>